<evidence type="ECO:0000256" key="2">
    <source>
        <dbReference type="SAM" id="MobiDB-lite"/>
    </source>
</evidence>
<feature type="domain" description="Kri1-like C-terminal" evidence="3">
    <location>
        <begin position="453"/>
        <end position="537"/>
    </location>
</feature>
<comment type="similarity">
    <text evidence="1">Belongs to the KRI1 family.</text>
</comment>
<feature type="compositionally biased region" description="Basic and acidic residues" evidence="2">
    <location>
        <begin position="422"/>
        <end position="432"/>
    </location>
</feature>
<sequence length="552" mass="64467">DDENGGEAGDDLSKIEINHEYAKRYEHNKKREELQRYEELKKRGQICSSDSESEDDTLLIKPSKRNDLKFFDALIKVKNQDPILGDKDAKLFTSDSESGDSSSDDEEKENIDKRKKKKPVYLKDVVSQHLLEEGPEFGDDDEMHPAFQKKEKVKSYSEEQEELRREFLKAVEEEDSDEGGDFLTLKKSEIGDDNEPEDDDFRGKLDEYFGDDDKLDADTLFLKDYFRERMWFDDGKGKDLAKDEIELSEDEDEIEKQEDYEREFNFRFEENAGDRVLGHSRKVEGSVRKKENPRRSQRDRKEERILQAELERKEELKRLKNLKKKEINEKLEKIRDVAGISKDGNVFLSVDDLDDEFDPDAYDRKMKEAFGDSYYDAEDADPGFGSDGDDLNEEDEELGLGNASSGFLNTRDKILKNQEAVDDAKEVGGEGGKKRKRRSEGQEIGELEKAVRDQLMEEYYKLDYEDTIGDLKTRFKYKSVKAKRYGLRPDEVLSMDDKDLNQYVSLKKLAPYQEKEWKVPRIKTVQLREKKKEGKEERRGSNNSKEKRRGDD</sequence>
<reference evidence="4 5" key="1">
    <citation type="journal article" date="2013" name="BMC Genomics">
        <title>The miniature genome of a carnivorous plant Genlisea aurea contains a low number of genes and short non-coding sequences.</title>
        <authorList>
            <person name="Leushkin E.V."/>
            <person name="Sutormin R.A."/>
            <person name="Nabieva E.R."/>
            <person name="Penin A.A."/>
            <person name="Kondrashov A.S."/>
            <person name="Logacheva M.D."/>
        </authorList>
    </citation>
    <scope>NUCLEOTIDE SEQUENCE [LARGE SCALE GENOMIC DNA]</scope>
</reference>
<feature type="region of interest" description="Disordered" evidence="2">
    <location>
        <begin position="277"/>
        <end position="303"/>
    </location>
</feature>
<dbReference type="GO" id="GO:0000447">
    <property type="term" value="P:endonucleolytic cleavage in ITS1 to separate SSU-rRNA from 5.8S rRNA and LSU-rRNA from tricistronic rRNA transcript (SSU-rRNA, 5.8S rRNA, LSU-rRNA)"/>
    <property type="evidence" value="ECO:0007669"/>
    <property type="project" value="TreeGrafter"/>
</dbReference>
<dbReference type="AlphaFoldDB" id="S8CQ46"/>
<feature type="non-terminal residue" evidence="4">
    <location>
        <position position="1"/>
    </location>
</feature>
<feature type="compositionally biased region" description="Acidic residues" evidence="2">
    <location>
        <begin position="133"/>
        <end position="142"/>
    </location>
</feature>
<feature type="region of interest" description="Disordered" evidence="2">
    <location>
        <begin position="39"/>
        <end position="59"/>
    </location>
</feature>
<dbReference type="Proteomes" id="UP000015453">
    <property type="component" value="Unassembled WGS sequence"/>
</dbReference>
<dbReference type="Pfam" id="PF12936">
    <property type="entry name" value="Kri1_C"/>
    <property type="match status" value="1"/>
</dbReference>
<organism evidence="4 5">
    <name type="scientific">Genlisea aurea</name>
    <dbReference type="NCBI Taxonomy" id="192259"/>
    <lineage>
        <taxon>Eukaryota</taxon>
        <taxon>Viridiplantae</taxon>
        <taxon>Streptophyta</taxon>
        <taxon>Embryophyta</taxon>
        <taxon>Tracheophyta</taxon>
        <taxon>Spermatophyta</taxon>
        <taxon>Magnoliopsida</taxon>
        <taxon>eudicotyledons</taxon>
        <taxon>Gunneridae</taxon>
        <taxon>Pentapetalae</taxon>
        <taxon>asterids</taxon>
        <taxon>lamiids</taxon>
        <taxon>Lamiales</taxon>
        <taxon>Lentibulariaceae</taxon>
        <taxon>Genlisea</taxon>
    </lineage>
</organism>
<comment type="caution">
    <text evidence="4">The sequence shown here is derived from an EMBL/GenBank/DDBJ whole genome shotgun (WGS) entry which is preliminary data.</text>
</comment>
<evidence type="ECO:0000313" key="4">
    <source>
        <dbReference type="EMBL" id="EPS66966.1"/>
    </source>
</evidence>
<proteinExistence type="inferred from homology"/>
<dbReference type="InterPro" id="IPR018034">
    <property type="entry name" value="Kri1"/>
</dbReference>
<feature type="region of interest" description="Disordered" evidence="2">
    <location>
        <begin position="373"/>
        <end position="404"/>
    </location>
</feature>
<feature type="region of interest" description="Disordered" evidence="2">
    <location>
        <begin position="418"/>
        <end position="446"/>
    </location>
</feature>
<evidence type="ECO:0000256" key="1">
    <source>
        <dbReference type="ARBA" id="ARBA00007473"/>
    </source>
</evidence>
<feature type="region of interest" description="Disordered" evidence="2">
    <location>
        <begin position="131"/>
        <end position="205"/>
    </location>
</feature>
<name>S8CQ46_9LAMI</name>
<keyword evidence="5" id="KW-1185">Reference proteome</keyword>
<dbReference type="EMBL" id="AUSU01003376">
    <property type="protein sequence ID" value="EPS66966.1"/>
    <property type="molecule type" value="Genomic_DNA"/>
</dbReference>
<feature type="compositionally biased region" description="Acidic residues" evidence="2">
    <location>
        <begin position="191"/>
        <end position="200"/>
    </location>
</feature>
<dbReference type="PANTHER" id="PTHR14490">
    <property type="entry name" value="ZINC FINGER, ZZ TYPE"/>
    <property type="match status" value="1"/>
</dbReference>
<evidence type="ECO:0000313" key="5">
    <source>
        <dbReference type="Proteomes" id="UP000015453"/>
    </source>
</evidence>
<feature type="region of interest" description="Disordered" evidence="2">
    <location>
        <begin position="86"/>
        <end position="115"/>
    </location>
</feature>
<accession>S8CQ46</accession>
<dbReference type="OrthoDB" id="10252032at2759"/>
<feature type="compositionally biased region" description="Acidic residues" evidence="2">
    <location>
        <begin position="375"/>
        <end position="398"/>
    </location>
</feature>
<feature type="region of interest" description="Disordered" evidence="2">
    <location>
        <begin position="528"/>
        <end position="552"/>
    </location>
</feature>
<feature type="non-terminal residue" evidence="4">
    <location>
        <position position="552"/>
    </location>
</feature>
<dbReference type="GO" id="GO:0030686">
    <property type="term" value="C:90S preribosome"/>
    <property type="evidence" value="ECO:0007669"/>
    <property type="project" value="TreeGrafter"/>
</dbReference>
<gene>
    <name evidence="4" type="ORF">M569_07808</name>
</gene>
<protein>
    <recommendedName>
        <fullName evidence="3">Kri1-like C-terminal domain-containing protein</fullName>
    </recommendedName>
</protein>
<dbReference type="GO" id="GO:0005730">
    <property type="term" value="C:nucleolus"/>
    <property type="evidence" value="ECO:0007669"/>
    <property type="project" value="TreeGrafter"/>
</dbReference>
<dbReference type="PANTHER" id="PTHR14490:SF5">
    <property type="entry name" value="PROTEIN KRI1 HOMOLOG"/>
    <property type="match status" value="1"/>
</dbReference>
<feature type="compositionally biased region" description="Basic and acidic residues" evidence="2">
    <location>
        <begin position="148"/>
        <end position="171"/>
    </location>
</feature>
<dbReference type="InterPro" id="IPR024626">
    <property type="entry name" value="Kri1-like_C"/>
</dbReference>
<dbReference type="Pfam" id="PF05178">
    <property type="entry name" value="Kri1"/>
    <property type="match status" value="1"/>
</dbReference>
<evidence type="ECO:0000259" key="3">
    <source>
        <dbReference type="Pfam" id="PF12936"/>
    </source>
</evidence>